<dbReference type="AlphaFoldDB" id="A0A385MIG8"/>
<dbReference type="GO" id="GO:0009737">
    <property type="term" value="P:response to abscisic acid"/>
    <property type="evidence" value="ECO:0007669"/>
    <property type="project" value="TreeGrafter"/>
</dbReference>
<comment type="similarity">
    <text evidence="1 2">Belongs to the plant dehydrin family.</text>
</comment>
<dbReference type="InterPro" id="IPR030513">
    <property type="entry name" value="Dehydrin_CS"/>
</dbReference>
<dbReference type="PANTHER" id="PTHR33346">
    <property type="entry name" value="DEHYDRIN XERO 2-RELATED"/>
    <property type="match status" value="1"/>
</dbReference>
<organism evidence="4">
    <name type="scientific">Malus prunifolia</name>
    <dbReference type="NCBI Taxonomy" id="106564"/>
    <lineage>
        <taxon>Eukaryota</taxon>
        <taxon>Viridiplantae</taxon>
        <taxon>Streptophyta</taxon>
        <taxon>Embryophyta</taxon>
        <taxon>Tracheophyta</taxon>
        <taxon>Spermatophyta</taxon>
        <taxon>Magnoliopsida</taxon>
        <taxon>eudicotyledons</taxon>
        <taxon>Gunneridae</taxon>
        <taxon>Pentapetalae</taxon>
        <taxon>rosids</taxon>
        <taxon>fabids</taxon>
        <taxon>Rosales</taxon>
        <taxon>Rosaceae</taxon>
        <taxon>Amygdaloideae</taxon>
        <taxon>Maleae</taxon>
        <taxon>Malus</taxon>
    </lineage>
</organism>
<dbReference type="PROSITE" id="PS00823">
    <property type="entry name" value="DEHYDRIN_2"/>
    <property type="match status" value="1"/>
</dbReference>
<dbReference type="GO" id="GO:0009631">
    <property type="term" value="P:cold acclimation"/>
    <property type="evidence" value="ECO:0007669"/>
    <property type="project" value="TreeGrafter"/>
</dbReference>
<feature type="compositionally biased region" description="Low complexity" evidence="3">
    <location>
        <begin position="32"/>
        <end position="57"/>
    </location>
</feature>
<feature type="region of interest" description="Disordered" evidence="3">
    <location>
        <begin position="1"/>
        <end position="190"/>
    </location>
</feature>
<evidence type="ECO:0000313" key="4">
    <source>
        <dbReference type="EMBL" id="AYA60111.1"/>
    </source>
</evidence>
<dbReference type="EMBL" id="MG515005">
    <property type="protein sequence ID" value="AYA60111.1"/>
    <property type="molecule type" value="mRNA"/>
</dbReference>
<name>A0A385MIG8_9ROSA</name>
<dbReference type="InterPro" id="IPR000167">
    <property type="entry name" value="Dehydrin"/>
</dbReference>
<feature type="compositionally biased region" description="Polar residues" evidence="3">
    <location>
        <begin position="1"/>
        <end position="12"/>
    </location>
</feature>
<dbReference type="Pfam" id="PF00257">
    <property type="entry name" value="Dehydrin"/>
    <property type="match status" value="2"/>
</dbReference>
<feature type="compositionally biased region" description="Polar residues" evidence="3">
    <location>
        <begin position="155"/>
        <end position="165"/>
    </location>
</feature>
<evidence type="ECO:0000256" key="3">
    <source>
        <dbReference type="SAM" id="MobiDB-lite"/>
    </source>
</evidence>
<feature type="compositionally biased region" description="Basic and acidic residues" evidence="3">
    <location>
        <begin position="130"/>
        <end position="154"/>
    </location>
</feature>
<proteinExistence type="evidence at transcript level"/>
<feature type="compositionally biased region" description="Basic and acidic residues" evidence="3">
    <location>
        <begin position="170"/>
        <end position="190"/>
    </location>
</feature>
<evidence type="ECO:0000256" key="2">
    <source>
        <dbReference type="RuleBase" id="RU003995"/>
    </source>
</evidence>
<evidence type="ECO:0000256" key="1">
    <source>
        <dbReference type="ARBA" id="ARBA00008403"/>
    </source>
</evidence>
<gene>
    <name evidence="4" type="primary">DHN8</name>
</gene>
<reference evidence="4" key="1">
    <citation type="submission" date="2017-11" db="EMBL/GenBank/DDBJ databases">
        <title>Expression profile of MpDHNs to abiotic stress and sequences polymorphism of MpDHN8 in different biotypes of Malus prunifolia, revealed adaptation to water deficit.</title>
        <authorList>
            <person name="Xia H."/>
        </authorList>
    </citation>
    <scope>NUCLEOTIDE SEQUENCE</scope>
</reference>
<sequence length="190" mass="20042">MASYQSQYGTKPQDTDEYGNPIQQGTTGGFGSATTGTGYGTTETPYTGGQQQQERGTGMTGSGYGTTDAPYTGGQQQQERGMMDKVKDKIPGTGGGRRDDDPYSSNAQTGTGMTGTGYGTTDAPYTGGEYEERGMMDKVKDKIPGTGQRDETHSSQKASTTTPYGGTTGEHQEKKGAMDKIKEKLPGGRH</sequence>
<feature type="compositionally biased region" description="Basic and acidic residues" evidence="3">
    <location>
        <begin position="81"/>
        <end position="101"/>
    </location>
</feature>
<protein>
    <submittedName>
        <fullName evidence="4">Dehydrin 8</fullName>
    </submittedName>
</protein>
<dbReference type="PANTHER" id="PTHR33346:SF42">
    <property type="entry name" value="DEHYDRIN XERO 1"/>
    <property type="match status" value="1"/>
</dbReference>
<dbReference type="GO" id="GO:0009414">
    <property type="term" value="P:response to water deprivation"/>
    <property type="evidence" value="ECO:0007669"/>
    <property type="project" value="UniProtKB-ARBA"/>
</dbReference>
<dbReference type="GO" id="GO:0005829">
    <property type="term" value="C:cytosol"/>
    <property type="evidence" value="ECO:0007669"/>
    <property type="project" value="TreeGrafter"/>
</dbReference>
<accession>A0A385MIG8</accession>